<proteinExistence type="predicted"/>
<dbReference type="InterPro" id="IPR006597">
    <property type="entry name" value="Sel1-like"/>
</dbReference>
<dbReference type="Gene3D" id="1.25.40.10">
    <property type="entry name" value="Tetratricopeptide repeat domain"/>
    <property type="match status" value="1"/>
</dbReference>
<name>A0A3Q9JJ63_9GAMM</name>
<evidence type="ECO:0000313" key="1">
    <source>
        <dbReference type="EMBL" id="AZS50719.1"/>
    </source>
</evidence>
<dbReference type="PANTHER" id="PTHR43628:SF1">
    <property type="entry name" value="CHITIN SYNTHASE REGULATORY FACTOR 2-RELATED"/>
    <property type="match status" value="1"/>
</dbReference>
<gene>
    <name evidence="1" type="ORF">DM558_07970</name>
</gene>
<keyword evidence="2" id="KW-1185">Reference proteome</keyword>
<dbReference type="EMBL" id="CP029822">
    <property type="protein sequence ID" value="AZS50719.1"/>
    <property type="molecule type" value="Genomic_DNA"/>
</dbReference>
<dbReference type="Pfam" id="PF08238">
    <property type="entry name" value="Sel1"/>
    <property type="match status" value="3"/>
</dbReference>
<dbReference type="KEGG" id="emo:DM558_07970"/>
<evidence type="ECO:0000313" key="2">
    <source>
        <dbReference type="Proteomes" id="UP000273143"/>
    </source>
</evidence>
<dbReference type="InterPro" id="IPR052945">
    <property type="entry name" value="Mitotic_Regulator"/>
</dbReference>
<dbReference type="SUPFAM" id="SSF81901">
    <property type="entry name" value="HCP-like"/>
    <property type="match status" value="1"/>
</dbReference>
<dbReference type="InterPro" id="IPR011990">
    <property type="entry name" value="TPR-like_helical_dom_sf"/>
</dbReference>
<reference evidence="2" key="1">
    <citation type="submission" date="2018-06" db="EMBL/GenBank/DDBJ databases">
        <title>Complete genome of Pseudomonas insecticola strain QZS01.</title>
        <authorList>
            <person name="Wang J."/>
            <person name="Su Q."/>
        </authorList>
    </citation>
    <scope>NUCLEOTIDE SEQUENCE [LARGE SCALE GENOMIC DNA]</scope>
    <source>
        <strain evidence="2">QZS01</strain>
    </source>
</reference>
<organism evidence="1 2">
    <name type="scientific">Entomomonas moraniae</name>
    <dbReference type="NCBI Taxonomy" id="2213226"/>
    <lineage>
        <taxon>Bacteria</taxon>
        <taxon>Pseudomonadati</taxon>
        <taxon>Pseudomonadota</taxon>
        <taxon>Gammaproteobacteria</taxon>
        <taxon>Pseudomonadales</taxon>
        <taxon>Pseudomonadaceae</taxon>
        <taxon>Entomomonas</taxon>
    </lineage>
</organism>
<dbReference type="AlphaFoldDB" id="A0A3Q9JJ63"/>
<accession>A0A3Q9JJ63</accession>
<dbReference type="PANTHER" id="PTHR43628">
    <property type="entry name" value="ACTIVATOR OF C KINASE PROTEIN 1-RELATED"/>
    <property type="match status" value="1"/>
</dbReference>
<dbReference type="SMART" id="SM00671">
    <property type="entry name" value="SEL1"/>
    <property type="match status" value="3"/>
</dbReference>
<protein>
    <submittedName>
        <fullName evidence="1">Sel1 repeat family protein</fullName>
    </submittedName>
</protein>
<dbReference type="Proteomes" id="UP000273143">
    <property type="component" value="Chromosome"/>
</dbReference>
<sequence length="189" mass="21731">MKFLIIIIIAIVIILGIKTYNQEQWQKDAMSDTWYDSHPEETAILISRCKDQKATLQACEAVKQFKENNLSLSEIYAIFQRGQQSLDQKNYQEAMKYYLKAAKYNNFDAINNIGYMYSHGLGVEKNPQKAFQWFLKAAKLGNPMSMYAVGIDYYYGKGTPKDITKAKEWLSKSANAGYSDAKNFLNQIQ</sequence>
<dbReference type="RefSeq" id="WP_127163278.1">
    <property type="nucleotide sequence ID" value="NZ_CP029822.1"/>
</dbReference>